<dbReference type="InterPro" id="IPR014717">
    <property type="entry name" value="Transl_elong_EF1B/ribsomal_bS6"/>
</dbReference>
<feature type="domain" description="Translation elongation factor EF1B beta/delta subunit guanine nucleotide exchange" evidence="8">
    <location>
        <begin position="579"/>
        <end position="665"/>
    </location>
</feature>
<dbReference type="PROSITE" id="PS00824">
    <property type="entry name" value="EF1BD_1"/>
    <property type="match status" value="1"/>
</dbReference>
<proteinExistence type="inferred from homology"/>
<evidence type="ECO:0000259" key="8">
    <source>
        <dbReference type="SMART" id="SM00888"/>
    </source>
</evidence>
<evidence type="ECO:0000256" key="7">
    <source>
        <dbReference type="SAM" id="MobiDB-lite"/>
    </source>
</evidence>
<dbReference type="InterPro" id="IPR049720">
    <property type="entry name" value="EF1B_bsu/dsu"/>
</dbReference>
<dbReference type="GO" id="GO:0005853">
    <property type="term" value="C:eukaryotic translation elongation factor 1 complex"/>
    <property type="evidence" value="ECO:0007669"/>
    <property type="project" value="InterPro"/>
</dbReference>
<feature type="region of interest" description="Disordered" evidence="7">
    <location>
        <begin position="220"/>
        <end position="249"/>
    </location>
</feature>
<keyword evidence="10" id="KW-1185">Reference proteome</keyword>
<dbReference type="RefSeq" id="XP_032815032.1">
    <property type="nucleotide sequence ID" value="XM_032959141.1"/>
</dbReference>
<evidence type="ECO:0000256" key="4">
    <source>
        <dbReference type="ARBA" id="ARBA00039378"/>
    </source>
</evidence>
<feature type="domain" description="Elongation factor 1 beta central acidic region eukaryote" evidence="9">
    <location>
        <begin position="545"/>
        <end position="570"/>
    </location>
</feature>
<feature type="region of interest" description="Disordered" evidence="7">
    <location>
        <begin position="46"/>
        <end position="76"/>
    </location>
</feature>
<evidence type="ECO:0000256" key="1">
    <source>
        <dbReference type="ARBA" id="ARBA00007411"/>
    </source>
</evidence>
<dbReference type="CTD" id="1936"/>
<accession>A0AAJ7WZ13</accession>
<dbReference type="SMART" id="SM01182">
    <property type="entry name" value="EF-1_beta_acid"/>
    <property type="match status" value="2"/>
</dbReference>
<dbReference type="GO" id="GO:0005829">
    <property type="term" value="C:cytosol"/>
    <property type="evidence" value="ECO:0007669"/>
    <property type="project" value="TreeGrafter"/>
</dbReference>
<feature type="compositionally biased region" description="Basic residues" evidence="7">
    <location>
        <begin position="65"/>
        <end position="76"/>
    </location>
</feature>
<dbReference type="CDD" id="cd00292">
    <property type="entry name" value="EF1B"/>
    <property type="match status" value="1"/>
</dbReference>
<gene>
    <name evidence="11" type="primary">EEF1D</name>
</gene>
<feature type="domain" description="Elongation factor 1 beta central acidic region eukaryote" evidence="9">
    <location>
        <begin position="48"/>
        <end position="74"/>
    </location>
</feature>
<evidence type="ECO:0000256" key="2">
    <source>
        <dbReference type="ARBA" id="ARBA00022768"/>
    </source>
</evidence>
<dbReference type="Proteomes" id="UP001318040">
    <property type="component" value="Chromosome 22"/>
</dbReference>
<dbReference type="InterPro" id="IPR014038">
    <property type="entry name" value="EF1B_bsu/dsu_GNE"/>
</dbReference>
<dbReference type="Pfam" id="PF10587">
    <property type="entry name" value="EF-1_beta_acid"/>
    <property type="match status" value="1"/>
</dbReference>
<dbReference type="FunFam" id="3.30.70.60:FF:000001">
    <property type="entry name" value="Elongation factor 1-beta 1 like"/>
    <property type="match status" value="1"/>
</dbReference>
<dbReference type="KEGG" id="pmrn:116945059"/>
<keyword evidence="2 5" id="KW-0251">Elongation factor</keyword>
<sequence>MWEEEKACGRLAVFVGLTRTNTQPDGEHGAIDILAKVATSVQKKETSLFGSASNNDAAVPSEDHKKKRKQNNKNRLRGKMVDSAKWLPPVVIARFETVWLDSWRYHDAECHFELYKKRMACRLAGEDISRPRTVPLRPILADDGSQAVVDDLDNISPPRRPEGFSGTLSIDTNMADTQPYPARAMIPGIVEAVSFWVDKFMYEKAEVAFYVQKYVEHERVHEVKSGSPDGKKPRSSPVQTPKAAAGEHHDAAKYAALENIWLQNAQYHDAEVRYYEREATEHLKAWQRAQASVGGAKTKKSKRQKQIKASKRATNEMDFVPKPFSVQIRGSAFKGVICEGSDSISLNRKTLGGAKKKFIGSVPLQLQTSPCGVAASHQGLGVATTTTTTTTMPPAQQQPPTMAAVPQLQESVWVDKFRYDDAECQYQQQLASQSNQDAESSGILQDIQRARNNIQKSLAGQALQAAPEGGELLPRLKAVEQENRELKKHLQVLQQALSRVEARLSTLEKGSAGNPPVATACKLAQVKAVEEVNGNAKEEDDDIDLFGSDEDDGEAEKLREERVKAYSEKKAKKPVLIAKSSIVLDVKPWDDETDMAELEAKVRSVSMDGLLWGASKLLPVGYGIKKLQIQCVVEDDKVGTDILEEEITKFEDHVQSVDVAAFNKI</sequence>
<dbReference type="PANTHER" id="PTHR11595:SF26">
    <property type="entry name" value="ELONGATION FACTOR 1-DELTA"/>
    <property type="match status" value="1"/>
</dbReference>
<evidence type="ECO:0000313" key="10">
    <source>
        <dbReference type="Proteomes" id="UP001318040"/>
    </source>
</evidence>
<name>A0AAJ7WZ13_PETMA</name>
<dbReference type="InterPro" id="IPR018940">
    <property type="entry name" value="EF-1_beta_acid_region_euk"/>
</dbReference>
<evidence type="ECO:0000313" key="11">
    <source>
        <dbReference type="RefSeq" id="XP_032815032.1"/>
    </source>
</evidence>
<dbReference type="PANTHER" id="PTHR11595">
    <property type="entry name" value="EF-HAND AND COILED-COIL DOMAIN-CONTAINING FAMILY MEMBER"/>
    <property type="match status" value="1"/>
</dbReference>
<evidence type="ECO:0000256" key="3">
    <source>
        <dbReference type="ARBA" id="ARBA00022917"/>
    </source>
</evidence>
<evidence type="ECO:0000256" key="5">
    <source>
        <dbReference type="RuleBase" id="RU003791"/>
    </source>
</evidence>
<evidence type="ECO:0000259" key="9">
    <source>
        <dbReference type="SMART" id="SM01182"/>
    </source>
</evidence>
<feature type="compositionally biased region" description="Basic and acidic residues" evidence="7">
    <location>
        <begin position="220"/>
        <end position="232"/>
    </location>
</feature>
<dbReference type="SUPFAM" id="SSF54984">
    <property type="entry name" value="eEF-1beta-like"/>
    <property type="match status" value="1"/>
</dbReference>
<dbReference type="InterPro" id="IPR001326">
    <property type="entry name" value="Transl_elong_EF1B_B/D_CS"/>
</dbReference>
<dbReference type="AlphaFoldDB" id="A0AAJ7WZ13"/>
<evidence type="ECO:0000256" key="6">
    <source>
        <dbReference type="SAM" id="Coils"/>
    </source>
</evidence>
<protein>
    <recommendedName>
        <fullName evidence="4">Elongation factor 1-delta</fullName>
    </recommendedName>
</protein>
<dbReference type="Pfam" id="PF00736">
    <property type="entry name" value="EF1_GNE"/>
    <property type="match status" value="1"/>
</dbReference>
<feature type="coiled-coil region" evidence="6">
    <location>
        <begin position="476"/>
        <end position="510"/>
    </location>
</feature>
<reference evidence="11" key="1">
    <citation type="submission" date="2025-08" db="UniProtKB">
        <authorList>
            <consortium name="RefSeq"/>
        </authorList>
    </citation>
    <scope>IDENTIFICATION</scope>
    <source>
        <tissue evidence="11">Sperm</tissue>
    </source>
</reference>
<dbReference type="InterPro" id="IPR036219">
    <property type="entry name" value="eEF-1beta-like_sf"/>
</dbReference>
<keyword evidence="6" id="KW-0175">Coiled coil</keyword>
<dbReference type="GO" id="GO:0005085">
    <property type="term" value="F:guanyl-nucleotide exchange factor activity"/>
    <property type="evidence" value="ECO:0007669"/>
    <property type="project" value="TreeGrafter"/>
</dbReference>
<organism evidence="10 11">
    <name type="scientific">Petromyzon marinus</name>
    <name type="common">Sea lamprey</name>
    <dbReference type="NCBI Taxonomy" id="7757"/>
    <lineage>
        <taxon>Eukaryota</taxon>
        <taxon>Metazoa</taxon>
        <taxon>Chordata</taxon>
        <taxon>Craniata</taxon>
        <taxon>Vertebrata</taxon>
        <taxon>Cyclostomata</taxon>
        <taxon>Hyperoartia</taxon>
        <taxon>Petromyzontiformes</taxon>
        <taxon>Petromyzontidae</taxon>
        <taxon>Petromyzon</taxon>
    </lineage>
</organism>
<comment type="similarity">
    <text evidence="1 5">Belongs to the EF-1-beta/EF-1-delta family.</text>
</comment>
<keyword evidence="3 5" id="KW-0648">Protein biosynthesis</keyword>
<dbReference type="GO" id="GO:0003746">
    <property type="term" value="F:translation elongation factor activity"/>
    <property type="evidence" value="ECO:0007669"/>
    <property type="project" value="UniProtKB-KW"/>
</dbReference>
<dbReference type="SMART" id="SM00888">
    <property type="entry name" value="EF1_GNE"/>
    <property type="match status" value="1"/>
</dbReference>
<dbReference type="GeneID" id="116945059"/>
<dbReference type="PROSITE" id="PS00825">
    <property type="entry name" value="EF1BD_2"/>
    <property type="match status" value="1"/>
</dbReference>
<dbReference type="Gene3D" id="3.30.70.60">
    <property type="match status" value="1"/>
</dbReference>